<dbReference type="InterPro" id="IPR008995">
    <property type="entry name" value="Mo/tungstate-bd_C_term_dom"/>
</dbReference>
<evidence type="ECO:0000256" key="3">
    <source>
        <dbReference type="ARBA" id="ARBA00022741"/>
    </source>
</evidence>
<dbReference type="InterPro" id="IPR050093">
    <property type="entry name" value="ABC_SmlMolc_Importer"/>
</dbReference>
<evidence type="ECO:0000259" key="7">
    <source>
        <dbReference type="PROSITE" id="PS51866"/>
    </source>
</evidence>
<dbReference type="EMBL" id="BAAALF010000125">
    <property type="protein sequence ID" value="GAA1257657.1"/>
    <property type="molecule type" value="Genomic_DNA"/>
</dbReference>
<dbReference type="PANTHER" id="PTHR42781">
    <property type="entry name" value="SPERMIDINE/PUTRESCINE IMPORT ATP-BINDING PROTEIN POTA"/>
    <property type="match status" value="1"/>
</dbReference>
<keyword evidence="1" id="KW-0813">Transport</keyword>
<dbReference type="InterPro" id="IPR003439">
    <property type="entry name" value="ABC_transporter-like_ATP-bd"/>
</dbReference>
<dbReference type="GO" id="GO:0005524">
    <property type="term" value="F:ATP binding"/>
    <property type="evidence" value="ECO:0007669"/>
    <property type="project" value="UniProtKB-KW"/>
</dbReference>
<evidence type="ECO:0000256" key="4">
    <source>
        <dbReference type="ARBA" id="ARBA00022840"/>
    </source>
</evidence>
<dbReference type="PROSITE" id="PS00211">
    <property type="entry name" value="ABC_TRANSPORTER_1"/>
    <property type="match status" value="1"/>
</dbReference>
<sequence length="363" mass="38020">MTTPPPAGGSGAPGALDAHLRVERPGFTLDLELGAAAGEVVALLGPNGAGKSTALRALAGLLPLTAGHLRLDGQTLEDPATGLHTPAERRPVGVVFQDYLLFPHLSALDNVGFGLRCRGRSRKEARAEALPWLTRMGLEAHATARPGKLSGGQAQRVALARALAVQPRLLLLDEPLAALDARTRLDVRSQLRRHLAEFEAVAVLVTHDPLDAMVLADRLVVIEDGAEVQSGTPSEVARLPRTDYIARLVGLNLYQGVGTGHQVTLPDGVVLATAEAVSGPAFVAFPPSAVTLYRTRPESSARNVWELTVAGLDLHGDQVRADLTGPVPLAADLTPAAAAELDLSPGTPVWASVKATQTRAYPA</sequence>
<dbReference type="InterPro" id="IPR017871">
    <property type="entry name" value="ABC_transporter-like_CS"/>
</dbReference>
<keyword evidence="9" id="KW-1185">Reference proteome</keyword>
<evidence type="ECO:0000256" key="5">
    <source>
        <dbReference type="PROSITE-ProRule" id="PRU01213"/>
    </source>
</evidence>
<evidence type="ECO:0000313" key="8">
    <source>
        <dbReference type="EMBL" id="GAA1257657.1"/>
    </source>
</evidence>
<gene>
    <name evidence="8" type="ORF">GCM10009665_54970</name>
</gene>
<dbReference type="SUPFAM" id="SSF50331">
    <property type="entry name" value="MOP-like"/>
    <property type="match status" value="1"/>
</dbReference>
<dbReference type="Gene3D" id="3.40.50.300">
    <property type="entry name" value="P-loop containing nucleotide triphosphate hydrolases"/>
    <property type="match status" value="1"/>
</dbReference>
<dbReference type="PROSITE" id="PS50893">
    <property type="entry name" value="ABC_TRANSPORTER_2"/>
    <property type="match status" value="1"/>
</dbReference>
<comment type="caution">
    <text evidence="8">The sequence shown here is derived from an EMBL/GenBank/DDBJ whole genome shotgun (WGS) entry which is preliminary data.</text>
</comment>
<keyword evidence="3" id="KW-0547">Nucleotide-binding</keyword>
<protein>
    <submittedName>
        <fullName evidence="8">ABC transporter ATP-binding protein</fullName>
    </submittedName>
</protein>
<name>A0ABN1WNN8_9ACTN</name>
<dbReference type="RefSeq" id="WP_344444697.1">
    <property type="nucleotide sequence ID" value="NZ_BAAALF010000125.1"/>
</dbReference>
<feature type="domain" description="Mop" evidence="7">
    <location>
        <begin position="298"/>
        <end position="362"/>
    </location>
</feature>
<proteinExistence type="predicted"/>
<reference evidence="8 9" key="1">
    <citation type="journal article" date="2019" name="Int. J. Syst. Evol. Microbiol.">
        <title>The Global Catalogue of Microorganisms (GCM) 10K type strain sequencing project: providing services to taxonomists for standard genome sequencing and annotation.</title>
        <authorList>
            <consortium name="The Broad Institute Genomics Platform"/>
            <consortium name="The Broad Institute Genome Sequencing Center for Infectious Disease"/>
            <person name="Wu L."/>
            <person name="Ma J."/>
        </authorList>
    </citation>
    <scope>NUCLEOTIDE SEQUENCE [LARGE SCALE GENOMIC DNA]</scope>
    <source>
        <strain evidence="8 9">JCM 13004</strain>
    </source>
</reference>
<accession>A0ABN1WNN8</accession>
<keyword evidence="4 8" id="KW-0067">ATP-binding</keyword>
<evidence type="ECO:0000313" key="9">
    <source>
        <dbReference type="Proteomes" id="UP001500037"/>
    </source>
</evidence>
<dbReference type="Pfam" id="PF03459">
    <property type="entry name" value="TOBE"/>
    <property type="match status" value="1"/>
</dbReference>
<organism evidence="8 9">
    <name type="scientific">Kitasatospora nipponensis</name>
    <dbReference type="NCBI Taxonomy" id="258049"/>
    <lineage>
        <taxon>Bacteria</taxon>
        <taxon>Bacillati</taxon>
        <taxon>Actinomycetota</taxon>
        <taxon>Actinomycetes</taxon>
        <taxon>Kitasatosporales</taxon>
        <taxon>Streptomycetaceae</taxon>
        <taxon>Kitasatospora</taxon>
    </lineage>
</organism>
<dbReference type="InterPro" id="IPR004606">
    <property type="entry name" value="Mop_domain"/>
</dbReference>
<dbReference type="Gene3D" id="2.40.50.100">
    <property type="match status" value="1"/>
</dbReference>
<evidence type="ECO:0000259" key="6">
    <source>
        <dbReference type="PROSITE" id="PS50893"/>
    </source>
</evidence>
<dbReference type="SUPFAM" id="SSF52540">
    <property type="entry name" value="P-loop containing nucleoside triphosphate hydrolases"/>
    <property type="match status" value="1"/>
</dbReference>
<feature type="domain" description="ABC transporter" evidence="6">
    <location>
        <begin position="13"/>
        <end position="249"/>
    </location>
</feature>
<dbReference type="PROSITE" id="PS51866">
    <property type="entry name" value="MOP"/>
    <property type="match status" value="1"/>
</dbReference>
<dbReference type="Proteomes" id="UP001500037">
    <property type="component" value="Unassembled WGS sequence"/>
</dbReference>
<dbReference type="Pfam" id="PF00005">
    <property type="entry name" value="ABC_tran"/>
    <property type="match status" value="1"/>
</dbReference>
<keyword evidence="2 5" id="KW-0500">Molybdenum</keyword>
<dbReference type="InterPro" id="IPR005116">
    <property type="entry name" value="Transp-assoc_OB_typ1"/>
</dbReference>
<dbReference type="PANTHER" id="PTHR42781:SF4">
    <property type="entry name" value="SPERMIDINE_PUTRESCINE IMPORT ATP-BINDING PROTEIN POTA"/>
    <property type="match status" value="1"/>
</dbReference>
<dbReference type="InterPro" id="IPR027417">
    <property type="entry name" value="P-loop_NTPase"/>
</dbReference>
<evidence type="ECO:0000256" key="1">
    <source>
        <dbReference type="ARBA" id="ARBA00022448"/>
    </source>
</evidence>
<dbReference type="InterPro" id="IPR003593">
    <property type="entry name" value="AAA+_ATPase"/>
</dbReference>
<dbReference type="SMART" id="SM00382">
    <property type="entry name" value="AAA"/>
    <property type="match status" value="1"/>
</dbReference>
<evidence type="ECO:0000256" key="2">
    <source>
        <dbReference type="ARBA" id="ARBA00022505"/>
    </source>
</evidence>